<comment type="caution">
    <text evidence="2">The sequence shown here is derived from an EMBL/GenBank/DDBJ whole genome shotgun (WGS) entry which is preliminary data.</text>
</comment>
<keyword evidence="1" id="KW-0812">Transmembrane</keyword>
<dbReference type="AlphaFoldDB" id="A0A2Z6RNY7"/>
<keyword evidence="1" id="KW-1133">Transmembrane helix</keyword>
<sequence>MFDEPLRDDALCYGLPFGILGIISWSFTTLEIILKHKNINIDIISLLWRKLRGKDDDDAYESSHPYITIFFGLITVGPVIHTCIKCHGNWKFVFIALGQLAPWSFGIFNNGFKSLIEKTDYPVKNSYYILFGINLVILFSLFGWIGVTGLLVSLYDILKTKAFIIEFCISMYLIPFFIITYLYCMCYYWCLTCCKKKRDCNTYIIPIITSAYIMVCLHVIGSYVLLALVNEQWSGITKTGGGIISTILFFIGKFVTNLFKFF</sequence>
<keyword evidence="1" id="KW-0472">Membrane</keyword>
<reference evidence="2 4" key="1">
    <citation type="submission" date="2017-11" db="EMBL/GenBank/DDBJ databases">
        <title>The genome of Rhizophagus clarus HR1 reveals common genetic basis of auxotrophy among arbuscular mycorrhizal fungi.</title>
        <authorList>
            <person name="Kobayashi Y."/>
        </authorList>
    </citation>
    <scope>NUCLEOTIDE SEQUENCE [LARGE SCALE GENOMIC DNA]</scope>
    <source>
        <strain evidence="2 4">HR1</strain>
    </source>
</reference>
<dbReference type="Proteomes" id="UP000615446">
    <property type="component" value="Unassembled WGS sequence"/>
</dbReference>
<evidence type="ECO:0000313" key="3">
    <source>
        <dbReference type="EMBL" id="GES84839.1"/>
    </source>
</evidence>
<dbReference type="Proteomes" id="UP000247702">
    <property type="component" value="Unassembled WGS sequence"/>
</dbReference>
<evidence type="ECO:0000256" key="1">
    <source>
        <dbReference type="SAM" id="Phobius"/>
    </source>
</evidence>
<organism evidence="2 4">
    <name type="scientific">Rhizophagus clarus</name>
    <dbReference type="NCBI Taxonomy" id="94130"/>
    <lineage>
        <taxon>Eukaryota</taxon>
        <taxon>Fungi</taxon>
        <taxon>Fungi incertae sedis</taxon>
        <taxon>Mucoromycota</taxon>
        <taxon>Glomeromycotina</taxon>
        <taxon>Glomeromycetes</taxon>
        <taxon>Glomerales</taxon>
        <taxon>Glomeraceae</taxon>
        <taxon>Rhizophagus</taxon>
    </lineage>
</organism>
<accession>A0A2Z6RNY7</accession>
<gene>
    <name evidence="3" type="ORF">RCL2_001193200</name>
    <name evidence="2" type="ORF">RclHR1_03340010</name>
</gene>
<feature type="transmembrane region" description="Helical" evidence="1">
    <location>
        <begin position="127"/>
        <end position="151"/>
    </location>
</feature>
<feature type="transmembrane region" description="Helical" evidence="1">
    <location>
        <begin position="13"/>
        <end position="34"/>
    </location>
</feature>
<feature type="transmembrane region" description="Helical" evidence="1">
    <location>
        <begin position="163"/>
        <end position="191"/>
    </location>
</feature>
<protein>
    <submittedName>
        <fullName evidence="2">Uncharacterized protein</fullName>
    </submittedName>
</protein>
<dbReference type="EMBL" id="BEXD01002602">
    <property type="protein sequence ID" value="GBB98849.1"/>
    <property type="molecule type" value="Genomic_DNA"/>
</dbReference>
<name>A0A2Z6RNY7_9GLOM</name>
<feature type="transmembrane region" description="Helical" evidence="1">
    <location>
        <begin position="203"/>
        <end position="229"/>
    </location>
</feature>
<keyword evidence="4" id="KW-1185">Reference proteome</keyword>
<dbReference type="EMBL" id="BLAL01000086">
    <property type="protein sequence ID" value="GES84839.1"/>
    <property type="molecule type" value="Genomic_DNA"/>
</dbReference>
<feature type="transmembrane region" description="Helical" evidence="1">
    <location>
        <begin position="241"/>
        <end position="259"/>
    </location>
</feature>
<proteinExistence type="predicted"/>
<reference evidence="3" key="2">
    <citation type="submission" date="2019-10" db="EMBL/GenBank/DDBJ databases">
        <title>Conservation and host-specific expression of non-tandemly repeated heterogenous ribosome RNA gene in arbuscular mycorrhizal fungi.</title>
        <authorList>
            <person name="Maeda T."/>
            <person name="Kobayashi Y."/>
            <person name="Nakagawa T."/>
            <person name="Ezawa T."/>
            <person name="Yamaguchi K."/>
            <person name="Bino T."/>
            <person name="Nishimoto Y."/>
            <person name="Shigenobu S."/>
            <person name="Kawaguchi M."/>
        </authorList>
    </citation>
    <scope>NUCLEOTIDE SEQUENCE</scope>
    <source>
        <strain evidence="3">HR1</strain>
    </source>
</reference>
<evidence type="ECO:0000313" key="4">
    <source>
        <dbReference type="Proteomes" id="UP000247702"/>
    </source>
</evidence>
<evidence type="ECO:0000313" key="2">
    <source>
        <dbReference type="EMBL" id="GBB98849.1"/>
    </source>
</evidence>